<dbReference type="GO" id="GO:0003824">
    <property type="term" value="F:catalytic activity"/>
    <property type="evidence" value="ECO:0007669"/>
    <property type="project" value="UniProtKB-ARBA"/>
</dbReference>
<dbReference type="PANTHER" id="PTHR44757:SF2">
    <property type="entry name" value="BIOFILM ARCHITECTURE MAINTENANCE PROTEIN MBAA"/>
    <property type="match status" value="1"/>
</dbReference>
<dbReference type="CDD" id="cd18774">
    <property type="entry name" value="PDC2_HK_sensor"/>
    <property type="match status" value="1"/>
</dbReference>
<dbReference type="Proteomes" id="UP000501648">
    <property type="component" value="Chromosome"/>
</dbReference>
<dbReference type="InterPro" id="IPR052155">
    <property type="entry name" value="Biofilm_reg_signaling"/>
</dbReference>
<feature type="transmembrane region" description="Helical" evidence="6">
    <location>
        <begin position="34"/>
        <end position="57"/>
    </location>
</feature>
<name>A0A6M3ZVX3_9BURK</name>
<evidence type="ECO:0000259" key="10">
    <source>
        <dbReference type="PROSITE" id="PS50887"/>
    </source>
</evidence>
<proteinExistence type="predicted"/>
<keyword evidence="5 6" id="KW-0472">Membrane</keyword>
<evidence type="ECO:0000256" key="4">
    <source>
        <dbReference type="ARBA" id="ARBA00022989"/>
    </source>
</evidence>
<dbReference type="Pfam" id="PF00989">
    <property type="entry name" value="PAS"/>
    <property type="match status" value="1"/>
</dbReference>
<dbReference type="FunFam" id="3.30.70.270:FF:000001">
    <property type="entry name" value="Diguanylate cyclase domain protein"/>
    <property type="match status" value="1"/>
</dbReference>
<dbReference type="NCBIfam" id="TIGR00254">
    <property type="entry name" value="GGDEF"/>
    <property type="match status" value="1"/>
</dbReference>
<dbReference type="NCBIfam" id="TIGR00229">
    <property type="entry name" value="sensory_box"/>
    <property type="match status" value="1"/>
</dbReference>
<dbReference type="PROSITE" id="PS50113">
    <property type="entry name" value="PAC"/>
    <property type="match status" value="1"/>
</dbReference>
<reference evidence="11 12" key="1">
    <citation type="journal article" date="2012" name="J. Bacteriol.">
        <title>Genome sequence of the pathogenic Herbaspirillum seropedicae strain Os34, isolated from rice roots.</title>
        <authorList>
            <person name="Ye W."/>
            <person name="Ye S."/>
            <person name="Liu J."/>
            <person name="Chang S."/>
            <person name="Chen M."/>
            <person name="Zhu B."/>
            <person name="Guo L."/>
            <person name="An Q."/>
        </authorList>
    </citation>
    <scope>NUCLEOTIDE SEQUENCE [LARGE SCALE GENOMIC DNA]</scope>
    <source>
        <strain evidence="11 12">Os34</strain>
    </source>
</reference>
<dbReference type="InterPro" id="IPR013767">
    <property type="entry name" value="PAS_fold"/>
</dbReference>
<dbReference type="InterPro" id="IPR033479">
    <property type="entry name" value="dCache_1"/>
</dbReference>
<organism evidence="11 12">
    <name type="scientific">Herbaspirillum rubrisubalbicans Os34</name>
    <dbReference type="NCBI Taxonomy" id="1235827"/>
    <lineage>
        <taxon>Bacteria</taxon>
        <taxon>Pseudomonadati</taxon>
        <taxon>Pseudomonadota</taxon>
        <taxon>Betaproteobacteria</taxon>
        <taxon>Burkholderiales</taxon>
        <taxon>Oxalobacteraceae</taxon>
        <taxon>Herbaspirillum</taxon>
    </lineage>
</organism>
<dbReference type="SMART" id="SM00267">
    <property type="entry name" value="GGDEF"/>
    <property type="match status" value="1"/>
</dbReference>
<dbReference type="RefSeq" id="WP_017452363.1">
    <property type="nucleotide sequence ID" value="NZ_CP008956.1"/>
</dbReference>
<dbReference type="Pfam" id="PF00990">
    <property type="entry name" value="GGDEF"/>
    <property type="match status" value="1"/>
</dbReference>
<dbReference type="CDD" id="cd12914">
    <property type="entry name" value="PDC1_DGC_like"/>
    <property type="match status" value="1"/>
</dbReference>
<comment type="subcellular location">
    <subcellularLocation>
        <location evidence="1">Cell membrane</location>
        <topology evidence="1">Multi-pass membrane protein</topology>
    </subcellularLocation>
</comment>
<dbReference type="GO" id="GO:0007165">
    <property type="term" value="P:signal transduction"/>
    <property type="evidence" value="ECO:0007669"/>
    <property type="project" value="InterPro"/>
</dbReference>
<feature type="domain" description="HAMP" evidence="9">
    <location>
        <begin position="342"/>
        <end position="395"/>
    </location>
</feature>
<feature type="domain" description="PAC" evidence="8">
    <location>
        <begin position="517"/>
        <end position="567"/>
    </location>
</feature>
<dbReference type="InterPro" id="IPR000700">
    <property type="entry name" value="PAS-assoc_C"/>
</dbReference>
<evidence type="ECO:0000256" key="2">
    <source>
        <dbReference type="ARBA" id="ARBA00022475"/>
    </source>
</evidence>
<evidence type="ECO:0000259" key="8">
    <source>
        <dbReference type="PROSITE" id="PS50113"/>
    </source>
</evidence>
<dbReference type="GO" id="GO:0006355">
    <property type="term" value="P:regulation of DNA-templated transcription"/>
    <property type="evidence" value="ECO:0007669"/>
    <property type="project" value="InterPro"/>
</dbReference>
<dbReference type="InterPro" id="IPR000014">
    <property type="entry name" value="PAS"/>
</dbReference>
<evidence type="ECO:0000313" key="12">
    <source>
        <dbReference type="Proteomes" id="UP000501648"/>
    </source>
</evidence>
<dbReference type="EMBL" id="CP008956">
    <property type="protein sequence ID" value="QJQ02774.1"/>
    <property type="molecule type" value="Genomic_DNA"/>
</dbReference>
<feature type="domain" description="GGDEF" evidence="10">
    <location>
        <begin position="599"/>
        <end position="735"/>
    </location>
</feature>
<dbReference type="Gene3D" id="3.30.450.20">
    <property type="entry name" value="PAS domain"/>
    <property type="match status" value="2"/>
</dbReference>
<dbReference type="PROSITE" id="PS50887">
    <property type="entry name" value="GGDEF"/>
    <property type="match status" value="1"/>
</dbReference>
<accession>A0A6M3ZVX3</accession>
<dbReference type="InterPro" id="IPR003660">
    <property type="entry name" value="HAMP_dom"/>
</dbReference>
<keyword evidence="3 6" id="KW-0812">Transmembrane</keyword>
<keyword evidence="2" id="KW-1003">Cell membrane</keyword>
<evidence type="ECO:0000259" key="9">
    <source>
        <dbReference type="PROSITE" id="PS50885"/>
    </source>
</evidence>
<dbReference type="SUPFAM" id="SSF55785">
    <property type="entry name" value="PYP-like sensor domain (PAS domain)"/>
    <property type="match status" value="1"/>
</dbReference>
<evidence type="ECO:0000256" key="3">
    <source>
        <dbReference type="ARBA" id="ARBA00022692"/>
    </source>
</evidence>
<dbReference type="Gene3D" id="6.10.340.10">
    <property type="match status" value="1"/>
</dbReference>
<evidence type="ECO:0000313" key="11">
    <source>
        <dbReference type="EMBL" id="QJQ02774.1"/>
    </source>
</evidence>
<dbReference type="PROSITE" id="PS50112">
    <property type="entry name" value="PAS"/>
    <property type="match status" value="1"/>
</dbReference>
<protein>
    <submittedName>
        <fullName evidence="11">Sensor domain-containing diguanylate cyclase</fullName>
    </submittedName>
</protein>
<dbReference type="PROSITE" id="PS50885">
    <property type="entry name" value="HAMP"/>
    <property type="match status" value="1"/>
</dbReference>
<dbReference type="Gene3D" id="3.30.70.270">
    <property type="match status" value="1"/>
</dbReference>
<gene>
    <name evidence="11" type="ORF">C798_21860</name>
</gene>
<dbReference type="GO" id="GO:0005886">
    <property type="term" value="C:plasma membrane"/>
    <property type="evidence" value="ECO:0007669"/>
    <property type="project" value="UniProtKB-SubCell"/>
</dbReference>
<dbReference type="AlphaFoldDB" id="A0A6M3ZVX3"/>
<dbReference type="SUPFAM" id="SSF55073">
    <property type="entry name" value="Nucleotide cyclase"/>
    <property type="match status" value="1"/>
</dbReference>
<evidence type="ECO:0000256" key="1">
    <source>
        <dbReference type="ARBA" id="ARBA00004651"/>
    </source>
</evidence>
<dbReference type="SMART" id="SM00091">
    <property type="entry name" value="PAS"/>
    <property type="match status" value="1"/>
</dbReference>
<feature type="transmembrane region" description="Helical" evidence="6">
    <location>
        <begin position="322"/>
        <end position="340"/>
    </location>
</feature>
<sequence>MCSPRFTGEPSCIQPYRSILSQLNNNKAPSPPNLSSLITLGVVITVLITTVSVLLLVDQFTRGYARSESETRMKQLAWQMQDALERGMSEREIDLRQLVLRPSIRNGHDLSLVRRIFDELQASVPHYAWIGLARLDGSIMVASQGWLEGASVAERPWFLEGRKGPYAGDYHPAVLLTHQLPPQSNPWRFVDLSAPVHDMQGHLVGVLGMHLSWSWARDIAGKLLEPTGNRYDVEVIIVRSDGTVILGPKSMEESKIDTASWRASLQATNGGSMIETWPDGQRYVSGYARTGSTGGMKLQWSVIVRQPEIVALAAFRDLERRVILVGALSCVVLVILAFVLTRRLVAPINALSAALEQRAAGQAEVAIPQVNSYREIQLLSSTLVNMVEREERYLREVRSLNESLEQRVAERTSRLHETATALQQALDQQQVNQLQLEETAAELRAILENAQDAFIAADEHGRVVEWNRQAELLLGWPRDQAMGRNMAELIIPPDLRAAHNRGMAQFLKDGTSVVINNRIELQALHHDGHELPVEITVGHVKRQSGHLFIAFLHDITERLAFRDQMRELALTDVLTSLPNRRAFSDRLPEGMMRARRADQLLALFFMDIDGFKGVNDRYGHEAGDELLVEFARRLQRSVRDVDTVARLAGDEFVVILENLQSQEDAVMVAQKILATIREPFELTHSTVHISSSIGVAVYQPNLDGEVGPEELLSMADKAMYTAKRLGKNRVELGRPTDV</sequence>
<evidence type="ECO:0000259" key="7">
    <source>
        <dbReference type="PROSITE" id="PS50112"/>
    </source>
</evidence>
<feature type="domain" description="PAS" evidence="7">
    <location>
        <begin position="439"/>
        <end position="510"/>
    </location>
</feature>
<dbReference type="CDD" id="cd01949">
    <property type="entry name" value="GGDEF"/>
    <property type="match status" value="1"/>
</dbReference>
<dbReference type="InterPro" id="IPR035965">
    <property type="entry name" value="PAS-like_dom_sf"/>
</dbReference>
<keyword evidence="4 6" id="KW-1133">Transmembrane helix</keyword>
<dbReference type="PANTHER" id="PTHR44757">
    <property type="entry name" value="DIGUANYLATE CYCLASE DGCP"/>
    <property type="match status" value="1"/>
</dbReference>
<dbReference type="CDD" id="cd00130">
    <property type="entry name" value="PAS"/>
    <property type="match status" value="1"/>
</dbReference>
<dbReference type="InterPro" id="IPR029787">
    <property type="entry name" value="Nucleotide_cyclase"/>
</dbReference>
<dbReference type="InterPro" id="IPR043128">
    <property type="entry name" value="Rev_trsase/Diguanyl_cyclase"/>
</dbReference>
<dbReference type="InterPro" id="IPR000160">
    <property type="entry name" value="GGDEF_dom"/>
</dbReference>
<dbReference type="Pfam" id="PF02743">
    <property type="entry name" value="dCache_1"/>
    <property type="match status" value="1"/>
</dbReference>
<evidence type="ECO:0000256" key="6">
    <source>
        <dbReference type="SAM" id="Phobius"/>
    </source>
</evidence>
<evidence type="ECO:0000256" key="5">
    <source>
        <dbReference type="ARBA" id="ARBA00023136"/>
    </source>
</evidence>